<keyword evidence="10" id="KW-1185">Reference proteome</keyword>
<sequence>MMEMEMEACLSRGDSSRLARVLRDEGVSGSTLAQLGQLVRKQLSLADFGRVDVVLKSLEILAEDRDLNETLVGLGIAHQVVSWFQTLRQLLTSRAPRSSAQLRPIESFYDFLLVLSRSHLPALELSLTLLELLLTLLESQLHFGVRLEAVRTFNSILDCLSRDQRRRVQSERMLLQTMPEVAATIQTVGDYELQVSLSEALCRLTPRKERAQQASRWFSCSDVADAFSRIKDTDFEVDCRRFLNFLNNRQGDVRRVWTFPCIRAFLETTELFRPSDDKLDEFWVDFNFGSRCISFFIDLPQGFLWGSVHLLKEEVERFQLEVQPDGGAARAVLGVHLSVPITHLSRKGRRVRLLFRPELLGELEAAAARVFGGDDDAASLPSQEPEKDSAGGVRASPSAARPLGRTYRKKPRAQLKVLPLSSPSGDDEASLPKTCRSTAAMAFDQVVHSTPSKASEELRFPAVGAGPRLRVLQEENVDISPMEASRLNQKRAAPYSGDLSDEYDAMEKPVGVQPAGSQPGRREPQGVEPAGALPKEPSEEAVEPHDIEKPSLKGEEAVNPLGAEQRIDATASIQNAFDVFKRNLEQHYKDCWLKVQAQIHSSPKEYQQHIISLFDDIGQHRVVLLHNFEKSLSAHLKCLEETSTYVNMYSQIQGFFQSERRRLADFCEHHQLRLRSSDGARAEPASGQ</sequence>
<dbReference type="GO" id="GO:0005634">
    <property type="term" value="C:nucleus"/>
    <property type="evidence" value="ECO:0007669"/>
    <property type="project" value="UniProtKB-SubCell"/>
</dbReference>
<proteinExistence type="inferred from homology"/>
<evidence type="ECO:0000259" key="8">
    <source>
        <dbReference type="Pfam" id="PF18584"/>
    </source>
</evidence>
<dbReference type="AlphaFoldDB" id="A0A3Q2YUD5"/>
<dbReference type="Pfam" id="PF18581">
    <property type="entry name" value="SYCP2_ARLD"/>
    <property type="match status" value="1"/>
</dbReference>
<comment type="subcellular location">
    <subcellularLocation>
        <location evidence="2">Chromosome</location>
    </subcellularLocation>
    <subcellularLocation>
        <location evidence="1">Nucleus</location>
    </subcellularLocation>
</comment>
<reference evidence="9" key="1">
    <citation type="submission" date="2025-08" db="UniProtKB">
        <authorList>
            <consortium name="Ensembl"/>
        </authorList>
    </citation>
    <scope>IDENTIFICATION</scope>
</reference>
<dbReference type="PANTHER" id="PTHR15607:SF18">
    <property type="entry name" value="SYNAPTONEMAL COMPLEX PROTEIN 2-LIKE ISOFORM X1"/>
    <property type="match status" value="1"/>
</dbReference>
<name>A0A3Q2YUD5_HIPCM</name>
<organism evidence="9 10">
    <name type="scientific">Hippocampus comes</name>
    <name type="common">Tiger tail seahorse</name>
    <dbReference type="NCBI Taxonomy" id="109280"/>
    <lineage>
        <taxon>Eukaryota</taxon>
        <taxon>Metazoa</taxon>
        <taxon>Chordata</taxon>
        <taxon>Craniata</taxon>
        <taxon>Vertebrata</taxon>
        <taxon>Euteleostomi</taxon>
        <taxon>Actinopterygii</taxon>
        <taxon>Neopterygii</taxon>
        <taxon>Teleostei</taxon>
        <taxon>Neoteleostei</taxon>
        <taxon>Acanthomorphata</taxon>
        <taxon>Syngnathiaria</taxon>
        <taxon>Syngnathiformes</taxon>
        <taxon>Syngnathoidei</taxon>
        <taxon>Syngnathidae</taxon>
        <taxon>Hippocampus</taxon>
    </lineage>
</organism>
<evidence type="ECO:0000256" key="1">
    <source>
        <dbReference type="ARBA" id="ARBA00004123"/>
    </source>
</evidence>
<evidence type="ECO:0000256" key="6">
    <source>
        <dbReference type="SAM" id="MobiDB-lite"/>
    </source>
</evidence>
<feature type="region of interest" description="Disordered" evidence="6">
    <location>
        <begin position="374"/>
        <end position="406"/>
    </location>
</feature>
<dbReference type="STRING" id="109280.ENSHCOP00000021634"/>
<dbReference type="PANTHER" id="PTHR15607">
    <property type="entry name" value="SYNAPTONEMAL COMPLEX PROTEIN-RELATED"/>
    <property type="match status" value="1"/>
</dbReference>
<feature type="compositionally biased region" description="Basic and acidic residues" evidence="6">
    <location>
        <begin position="536"/>
        <end position="554"/>
    </location>
</feature>
<dbReference type="Proteomes" id="UP000264820">
    <property type="component" value="Unplaced"/>
</dbReference>
<feature type="domain" description="Synaptonemal complex protein 2 armadillo-repeat-like" evidence="7">
    <location>
        <begin position="28"/>
        <end position="163"/>
    </location>
</feature>
<evidence type="ECO:0000256" key="2">
    <source>
        <dbReference type="ARBA" id="ARBA00004286"/>
    </source>
</evidence>
<accession>A0A3Q2YUD5</accession>
<evidence type="ECO:0000313" key="10">
    <source>
        <dbReference type="Proteomes" id="UP000264820"/>
    </source>
</evidence>
<dbReference type="Ensembl" id="ENSHCOT00000003110.1">
    <property type="protein sequence ID" value="ENSHCOP00000021634.1"/>
    <property type="gene ID" value="ENSHCOG00000008619.1"/>
</dbReference>
<evidence type="ECO:0000256" key="4">
    <source>
        <dbReference type="ARBA" id="ARBA00022454"/>
    </source>
</evidence>
<dbReference type="InterPro" id="IPR024835">
    <property type="entry name" value="SYCP2-like"/>
</dbReference>
<dbReference type="OMA" id="CILESMS"/>
<reference evidence="9" key="2">
    <citation type="submission" date="2025-09" db="UniProtKB">
        <authorList>
            <consortium name="Ensembl"/>
        </authorList>
    </citation>
    <scope>IDENTIFICATION</scope>
</reference>
<feature type="domain" description="Synaptonemal complex protein 2 Spt16M-like" evidence="8">
    <location>
        <begin position="256"/>
        <end position="372"/>
    </location>
</feature>
<evidence type="ECO:0000256" key="5">
    <source>
        <dbReference type="ARBA" id="ARBA00023242"/>
    </source>
</evidence>
<dbReference type="GeneTree" id="ENSGT00530000063859"/>
<evidence type="ECO:0000256" key="3">
    <source>
        <dbReference type="ARBA" id="ARBA00007960"/>
    </source>
</evidence>
<evidence type="ECO:0000313" key="9">
    <source>
        <dbReference type="Ensembl" id="ENSHCOP00000021634.1"/>
    </source>
</evidence>
<feature type="region of interest" description="Disordered" evidence="6">
    <location>
        <begin position="482"/>
        <end position="554"/>
    </location>
</feature>
<dbReference type="InterPro" id="IPR041322">
    <property type="entry name" value="SYCP2_ARLD"/>
</dbReference>
<evidence type="ECO:0000259" key="7">
    <source>
        <dbReference type="Pfam" id="PF18581"/>
    </source>
</evidence>
<keyword evidence="4" id="KW-0158">Chromosome</keyword>
<dbReference type="InterPro" id="IPR040560">
    <property type="entry name" value="SYCP2_SLD"/>
</dbReference>
<protein>
    <submittedName>
        <fullName evidence="9">Synaptonemal complex protein 2-like</fullName>
    </submittedName>
</protein>
<dbReference type="GO" id="GO:0005694">
    <property type="term" value="C:chromosome"/>
    <property type="evidence" value="ECO:0007669"/>
    <property type="project" value="UniProtKB-SubCell"/>
</dbReference>
<dbReference type="Pfam" id="PF18584">
    <property type="entry name" value="SYCP2_SLD"/>
    <property type="match status" value="1"/>
</dbReference>
<comment type="similarity">
    <text evidence="3">Belongs to the SYCP2 family.</text>
</comment>
<keyword evidence="5" id="KW-0539">Nucleus</keyword>